<comment type="caution">
    <text evidence="2">The sequence shown here is derived from an EMBL/GenBank/DDBJ whole genome shotgun (WGS) entry which is preliminary data.</text>
</comment>
<evidence type="ECO:0000313" key="3">
    <source>
        <dbReference type="Proteomes" id="UP000775213"/>
    </source>
</evidence>
<dbReference type="AlphaFoldDB" id="A0AAV7GH25"/>
<organism evidence="2 3">
    <name type="scientific">Dendrobium chrysotoxum</name>
    <name type="common">Orchid</name>
    <dbReference type="NCBI Taxonomy" id="161865"/>
    <lineage>
        <taxon>Eukaryota</taxon>
        <taxon>Viridiplantae</taxon>
        <taxon>Streptophyta</taxon>
        <taxon>Embryophyta</taxon>
        <taxon>Tracheophyta</taxon>
        <taxon>Spermatophyta</taxon>
        <taxon>Magnoliopsida</taxon>
        <taxon>Liliopsida</taxon>
        <taxon>Asparagales</taxon>
        <taxon>Orchidaceae</taxon>
        <taxon>Epidendroideae</taxon>
        <taxon>Malaxideae</taxon>
        <taxon>Dendrobiinae</taxon>
        <taxon>Dendrobium</taxon>
    </lineage>
</organism>
<name>A0AAV7GH25_DENCH</name>
<dbReference type="Gene3D" id="3.40.50.300">
    <property type="entry name" value="P-loop containing nucleotide triphosphate hydrolases"/>
    <property type="match status" value="1"/>
</dbReference>
<accession>A0AAV7GH25</accession>
<keyword evidence="3" id="KW-1185">Reference proteome</keyword>
<dbReference type="EMBL" id="JAGFBR010000015">
    <property type="protein sequence ID" value="KAH0455060.1"/>
    <property type="molecule type" value="Genomic_DNA"/>
</dbReference>
<gene>
    <name evidence="2" type="ORF">IEQ34_016984</name>
</gene>
<reference evidence="2 3" key="1">
    <citation type="journal article" date="2021" name="Hortic Res">
        <title>Chromosome-scale assembly of the Dendrobium chrysotoxum genome enhances the understanding of orchid evolution.</title>
        <authorList>
            <person name="Zhang Y."/>
            <person name="Zhang G.Q."/>
            <person name="Zhang D."/>
            <person name="Liu X.D."/>
            <person name="Xu X.Y."/>
            <person name="Sun W.H."/>
            <person name="Yu X."/>
            <person name="Zhu X."/>
            <person name="Wang Z.W."/>
            <person name="Zhao X."/>
            <person name="Zhong W.Y."/>
            <person name="Chen H."/>
            <person name="Yin W.L."/>
            <person name="Huang T."/>
            <person name="Niu S.C."/>
            <person name="Liu Z.J."/>
        </authorList>
    </citation>
    <scope>NUCLEOTIDE SEQUENCE [LARGE SCALE GENOMIC DNA]</scope>
    <source>
        <strain evidence="2">Lindl</strain>
    </source>
</reference>
<feature type="domain" description="NB-ARC" evidence="1">
    <location>
        <begin position="3"/>
        <end position="73"/>
    </location>
</feature>
<dbReference type="Proteomes" id="UP000775213">
    <property type="component" value="Unassembled WGS sequence"/>
</dbReference>
<dbReference type="InterPro" id="IPR002182">
    <property type="entry name" value="NB-ARC"/>
</dbReference>
<evidence type="ECO:0000313" key="2">
    <source>
        <dbReference type="EMBL" id="KAH0455060.1"/>
    </source>
</evidence>
<dbReference type="GO" id="GO:0043531">
    <property type="term" value="F:ADP binding"/>
    <property type="evidence" value="ECO:0007669"/>
    <property type="project" value="InterPro"/>
</dbReference>
<evidence type="ECO:0000259" key="1">
    <source>
        <dbReference type="Pfam" id="PF00931"/>
    </source>
</evidence>
<sequence length="81" mass="9353">MELIYTENISLLSTVGKGGMGKTTPLKHVYEDEMTEEFDLKMWVYVSINFDAKKVIADMLESPNKRRKKKPNLDSRDVLQS</sequence>
<dbReference type="Pfam" id="PF00931">
    <property type="entry name" value="NB-ARC"/>
    <property type="match status" value="1"/>
</dbReference>
<dbReference type="InterPro" id="IPR027417">
    <property type="entry name" value="P-loop_NTPase"/>
</dbReference>
<protein>
    <recommendedName>
        <fullName evidence="1">NB-ARC domain-containing protein</fullName>
    </recommendedName>
</protein>
<proteinExistence type="predicted"/>
<dbReference type="SUPFAM" id="SSF52540">
    <property type="entry name" value="P-loop containing nucleoside triphosphate hydrolases"/>
    <property type="match status" value="1"/>
</dbReference>